<dbReference type="EMBL" id="RQJO01000017">
    <property type="protein sequence ID" value="RRA97592.1"/>
    <property type="molecule type" value="Genomic_DNA"/>
</dbReference>
<accession>A0A3P1B9Z1</accession>
<evidence type="ECO:0000313" key="2">
    <source>
        <dbReference type="Proteomes" id="UP000271925"/>
    </source>
</evidence>
<dbReference type="Proteomes" id="UP000271925">
    <property type="component" value="Unassembled WGS sequence"/>
</dbReference>
<dbReference type="InterPro" id="IPR008979">
    <property type="entry name" value="Galactose-bd-like_sf"/>
</dbReference>
<name>A0A3P1B9Z1_9BACT</name>
<dbReference type="AlphaFoldDB" id="A0A3P1B9Z1"/>
<keyword evidence="2" id="KW-1185">Reference proteome</keyword>
<dbReference type="PANTHER" id="PTHR36848">
    <property type="entry name" value="DNA-BINDING PROTEIN (PUTATIVE SECRETED PROTEIN)-RELATED"/>
    <property type="match status" value="1"/>
</dbReference>
<dbReference type="OrthoDB" id="9761519at2"/>
<proteinExistence type="predicted"/>
<organism evidence="1 2">
    <name type="scientific">Larkinella rosea</name>
    <dbReference type="NCBI Taxonomy" id="2025312"/>
    <lineage>
        <taxon>Bacteria</taxon>
        <taxon>Pseudomonadati</taxon>
        <taxon>Bacteroidota</taxon>
        <taxon>Cytophagia</taxon>
        <taxon>Cytophagales</taxon>
        <taxon>Spirosomataceae</taxon>
        <taxon>Larkinella</taxon>
    </lineage>
</organism>
<reference evidence="1 2" key="1">
    <citation type="submission" date="2018-11" db="EMBL/GenBank/DDBJ databases">
        <authorList>
            <person name="Zhou Z."/>
            <person name="Wang G."/>
        </authorList>
    </citation>
    <scope>NUCLEOTIDE SEQUENCE [LARGE SCALE GENOMIC DNA]</scope>
    <source>
        <strain evidence="1 2">KCTC52004</strain>
    </source>
</reference>
<dbReference type="SUPFAM" id="SSF49785">
    <property type="entry name" value="Galactose-binding domain-like"/>
    <property type="match status" value="1"/>
</dbReference>
<dbReference type="RefSeq" id="WP_124879457.1">
    <property type="nucleotide sequence ID" value="NZ_RQJO01000017.1"/>
</dbReference>
<protein>
    <submittedName>
        <fullName evidence="1">Uncharacterized protein</fullName>
    </submittedName>
</protein>
<sequence length="322" mass="35942">MKKRTLVIRLVSLAGLACGPEPNASAESSEWFPYFDFDAATFQKAPRAFGPFTRWWLPGNAITSEELRRTIKVLADNGFAGVEVQPLTIGTNPKARWQAPADINGRIVVAGSIPTVGNPSFIASSKTNYVIDHLDPMIVDKTYDYLLPENDNIKTATGNDSYEVSPYGWMERYASGNDQRTYKSDESVYSASFTQKTVDPAMHYGVALGKVFFTANVSVYGKSVGKRLFAPYQLDVTKFPKPGENTLTVQVTTSRRNGFIGEAVRRNEKYAQFRGKKIHYFRPDWPNRFVFRESVGTVSQNDFKIKTGSLPVVFGQIVTVLN</sequence>
<comment type="caution">
    <text evidence="1">The sequence shown here is derived from an EMBL/GenBank/DDBJ whole genome shotgun (WGS) entry which is preliminary data.</text>
</comment>
<dbReference type="InterPro" id="IPR053161">
    <property type="entry name" value="Ulvan_degrading_GH"/>
</dbReference>
<dbReference type="Gene3D" id="2.60.120.260">
    <property type="entry name" value="Galactose-binding domain-like"/>
    <property type="match status" value="1"/>
</dbReference>
<gene>
    <name evidence="1" type="ORF">EHT25_31570</name>
</gene>
<dbReference type="PANTHER" id="PTHR36848:SF2">
    <property type="entry name" value="SECRETED PROTEIN"/>
    <property type="match status" value="1"/>
</dbReference>
<evidence type="ECO:0000313" key="1">
    <source>
        <dbReference type="EMBL" id="RRA97592.1"/>
    </source>
</evidence>